<organism evidence="1 2">
    <name type="scientific">Hyalomma asiaticum</name>
    <name type="common">Tick</name>
    <dbReference type="NCBI Taxonomy" id="266040"/>
    <lineage>
        <taxon>Eukaryota</taxon>
        <taxon>Metazoa</taxon>
        <taxon>Ecdysozoa</taxon>
        <taxon>Arthropoda</taxon>
        <taxon>Chelicerata</taxon>
        <taxon>Arachnida</taxon>
        <taxon>Acari</taxon>
        <taxon>Parasitiformes</taxon>
        <taxon>Ixodida</taxon>
        <taxon>Ixodoidea</taxon>
        <taxon>Ixodidae</taxon>
        <taxon>Hyalomminae</taxon>
        <taxon>Hyalomma</taxon>
    </lineage>
</organism>
<reference evidence="1" key="1">
    <citation type="submission" date="2020-05" db="EMBL/GenBank/DDBJ databases">
        <title>Large-scale comparative analyses of tick genomes elucidate their genetic diversity and vector capacities.</title>
        <authorList>
            <person name="Jia N."/>
            <person name="Wang J."/>
            <person name="Shi W."/>
            <person name="Du L."/>
            <person name="Sun Y."/>
            <person name="Zhan W."/>
            <person name="Jiang J."/>
            <person name="Wang Q."/>
            <person name="Zhang B."/>
            <person name="Ji P."/>
            <person name="Sakyi L.B."/>
            <person name="Cui X."/>
            <person name="Yuan T."/>
            <person name="Jiang B."/>
            <person name="Yang W."/>
            <person name="Lam T.T.-Y."/>
            <person name="Chang Q."/>
            <person name="Ding S."/>
            <person name="Wang X."/>
            <person name="Zhu J."/>
            <person name="Ruan X."/>
            <person name="Zhao L."/>
            <person name="Wei J."/>
            <person name="Que T."/>
            <person name="Du C."/>
            <person name="Cheng J."/>
            <person name="Dai P."/>
            <person name="Han X."/>
            <person name="Huang E."/>
            <person name="Gao Y."/>
            <person name="Liu J."/>
            <person name="Shao H."/>
            <person name="Ye R."/>
            <person name="Li L."/>
            <person name="Wei W."/>
            <person name="Wang X."/>
            <person name="Wang C."/>
            <person name="Yang T."/>
            <person name="Huo Q."/>
            <person name="Li W."/>
            <person name="Guo W."/>
            <person name="Chen H."/>
            <person name="Zhou L."/>
            <person name="Ni X."/>
            <person name="Tian J."/>
            <person name="Zhou Y."/>
            <person name="Sheng Y."/>
            <person name="Liu T."/>
            <person name="Pan Y."/>
            <person name="Xia L."/>
            <person name="Li J."/>
            <person name="Zhao F."/>
            <person name="Cao W."/>
        </authorList>
    </citation>
    <scope>NUCLEOTIDE SEQUENCE</scope>
    <source>
        <strain evidence="1">Hyas-2018</strain>
    </source>
</reference>
<evidence type="ECO:0000313" key="2">
    <source>
        <dbReference type="Proteomes" id="UP000821845"/>
    </source>
</evidence>
<evidence type="ECO:0000313" key="1">
    <source>
        <dbReference type="EMBL" id="KAH6947802.1"/>
    </source>
</evidence>
<name>A0ACB7TN95_HYAAI</name>
<dbReference type="EMBL" id="CM023481">
    <property type="protein sequence ID" value="KAH6947802.1"/>
    <property type="molecule type" value="Genomic_DNA"/>
</dbReference>
<protein>
    <submittedName>
        <fullName evidence="1">Uncharacterized protein</fullName>
    </submittedName>
</protein>
<dbReference type="Proteomes" id="UP000821845">
    <property type="component" value="Chromosome 1"/>
</dbReference>
<gene>
    <name evidence="1" type="ORF">HPB50_021442</name>
</gene>
<proteinExistence type="predicted"/>
<keyword evidence="2" id="KW-1185">Reference proteome</keyword>
<accession>A0ACB7TN95</accession>
<sequence>MFGCLKRTLQTASNSYMECYKIFVSYDTKTESTDDCSNCRVVLPGRACISGAAPVPARATAVGTWPVTAARLEEPSDEHAV</sequence>
<comment type="caution">
    <text evidence="1">The sequence shown here is derived from an EMBL/GenBank/DDBJ whole genome shotgun (WGS) entry which is preliminary data.</text>
</comment>